<dbReference type="EMBL" id="JAPEUX010000002">
    <property type="protein sequence ID" value="KAJ4357684.1"/>
    <property type="molecule type" value="Genomic_DNA"/>
</dbReference>
<feature type="compositionally biased region" description="Low complexity" evidence="1">
    <location>
        <begin position="166"/>
        <end position="177"/>
    </location>
</feature>
<feature type="compositionally biased region" description="Acidic residues" evidence="1">
    <location>
        <begin position="217"/>
        <end position="226"/>
    </location>
</feature>
<dbReference type="AlphaFoldDB" id="A0A9W9CED0"/>
<reference evidence="2" key="1">
    <citation type="submission" date="2022-10" db="EMBL/GenBank/DDBJ databases">
        <title>Tapping the CABI collections for fungal endophytes: first genome assemblies for Collariella, Neodidymelliopsis, Ascochyta clinopodiicola, Didymella pomorum, Didymosphaeria variabile, Neocosmospora piperis and Neocucurbitaria cava.</title>
        <authorList>
            <person name="Hill R."/>
        </authorList>
    </citation>
    <scope>NUCLEOTIDE SEQUENCE</scope>
    <source>
        <strain evidence="2">IMI 356815</strain>
    </source>
</reference>
<organism evidence="2 3">
    <name type="scientific">Didymosphaeria variabile</name>
    <dbReference type="NCBI Taxonomy" id="1932322"/>
    <lineage>
        <taxon>Eukaryota</taxon>
        <taxon>Fungi</taxon>
        <taxon>Dikarya</taxon>
        <taxon>Ascomycota</taxon>
        <taxon>Pezizomycotina</taxon>
        <taxon>Dothideomycetes</taxon>
        <taxon>Pleosporomycetidae</taxon>
        <taxon>Pleosporales</taxon>
        <taxon>Massarineae</taxon>
        <taxon>Didymosphaeriaceae</taxon>
        <taxon>Didymosphaeria</taxon>
    </lineage>
</organism>
<feature type="region of interest" description="Disordered" evidence="1">
    <location>
        <begin position="1"/>
        <end position="22"/>
    </location>
</feature>
<evidence type="ECO:0000256" key="1">
    <source>
        <dbReference type="SAM" id="MobiDB-lite"/>
    </source>
</evidence>
<feature type="region of interest" description="Disordered" evidence="1">
    <location>
        <begin position="166"/>
        <end position="226"/>
    </location>
</feature>
<name>A0A9W9CED0_9PLEO</name>
<sequence length="226" mass="25029">MSGDARSADHAQLQDRPTSKVWGKSATKATQLADELRQLFGTAAILVLRVVETLQARAQVNPELITLLHIQQAELQGTEVDARAPRPWLQDRTDICLTRSHKYTDRDHAGLADGSAHPEEHLPRYFAKSGHANEDPNKTKKNGGGKGNWGQAGDEVEDMSYNIANARRRSNSSTNPTRDFKTKFETIEPEPVFEEELHGPMGAELDKESTTSSSNTVEEEDAVKKI</sequence>
<proteinExistence type="predicted"/>
<dbReference type="RefSeq" id="XP_056074543.1">
    <property type="nucleotide sequence ID" value="XM_056211070.1"/>
</dbReference>
<feature type="compositionally biased region" description="Basic and acidic residues" evidence="1">
    <location>
        <begin position="1"/>
        <end position="13"/>
    </location>
</feature>
<gene>
    <name evidence="2" type="ORF">N0V89_002260</name>
</gene>
<protein>
    <recommendedName>
        <fullName evidence="4">Hyaluronan/mRNA-binding protein domain-containing protein</fullName>
    </recommendedName>
</protein>
<comment type="caution">
    <text evidence="2">The sequence shown here is derived from an EMBL/GenBank/DDBJ whole genome shotgun (WGS) entry which is preliminary data.</text>
</comment>
<evidence type="ECO:0000313" key="3">
    <source>
        <dbReference type="Proteomes" id="UP001140513"/>
    </source>
</evidence>
<evidence type="ECO:0008006" key="4">
    <source>
        <dbReference type="Google" id="ProtNLM"/>
    </source>
</evidence>
<dbReference type="Proteomes" id="UP001140513">
    <property type="component" value="Unassembled WGS sequence"/>
</dbReference>
<evidence type="ECO:0000313" key="2">
    <source>
        <dbReference type="EMBL" id="KAJ4357684.1"/>
    </source>
</evidence>
<keyword evidence="3" id="KW-1185">Reference proteome</keyword>
<dbReference type="GeneID" id="80905790"/>
<accession>A0A9W9CED0</accession>
<feature type="region of interest" description="Disordered" evidence="1">
    <location>
        <begin position="128"/>
        <end position="154"/>
    </location>
</feature>
<dbReference type="OrthoDB" id="2122308at2759"/>